<dbReference type="InterPro" id="IPR019261">
    <property type="entry name" value="PARG_cat_microbial"/>
</dbReference>
<dbReference type="NCBIfam" id="TIGR02452">
    <property type="entry name" value="TIGR02452 family protein"/>
    <property type="match status" value="1"/>
</dbReference>
<dbReference type="PANTHER" id="PTHR35596:SF1">
    <property type="entry name" value="MICROBIAL-TYPE PARG CATALYTIC DOMAIN-CONTAINING PROTEIN"/>
    <property type="match status" value="1"/>
</dbReference>
<dbReference type="Gene3D" id="3.40.220.10">
    <property type="entry name" value="Leucine Aminopeptidase, subunit E, domain 1"/>
    <property type="match status" value="1"/>
</dbReference>
<accession>A0A1A5YQK6</accession>
<feature type="domain" description="Microbial-type PARG catalytic" evidence="1">
    <location>
        <begin position="17"/>
        <end position="167"/>
    </location>
</feature>
<reference evidence="2 3" key="1">
    <citation type="submission" date="2016-05" db="EMBL/GenBank/DDBJ databases">
        <title>Paenibacillus oryzae. sp. nov., isolated from the rice root.</title>
        <authorList>
            <person name="Zhang J."/>
            <person name="Zhang X."/>
        </authorList>
    </citation>
    <scope>NUCLEOTIDE SEQUENCE [LARGE SCALE GENOMIC DNA]</scope>
    <source>
        <strain evidence="2 3">1DrF-4</strain>
    </source>
</reference>
<evidence type="ECO:0000313" key="3">
    <source>
        <dbReference type="Proteomes" id="UP000092024"/>
    </source>
</evidence>
<dbReference type="STRING" id="1844972.A7K91_22225"/>
<dbReference type="Proteomes" id="UP000092024">
    <property type="component" value="Unassembled WGS sequence"/>
</dbReference>
<dbReference type="InterPro" id="IPR043472">
    <property type="entry name" value="Macro_dom-like"/>
</dbReference>
<comment type="caution">
    <text evidence="2">The sequence shown here is derived from an EMBL/GenBank/DDBJ whole genome shotgun (WGS) entry which is preliminary data.</text>
</comment>
<name>A0A1A5YQK6_9BACL</name>
<protein>
    <submittedName>
        <fullName evidence="2">TIGR02452 family protein</fullName>
    </submittedName>
</protein>
<keyword evidence="3" id="KW-1185">Reference proteome</keyword>
<sequence>MAGGKAEEGRASRKQVAEQTLAIIGRGCYERDGRLIDIASMQKQSEKGSRLLVPDEALKVLETVRRRLNGPAVIRQYVRNEATVEAILACPAEERSHLGVLNFASAKNPGGGFLGGAMAQEESLAASGGLYATLLPHERYYEFNRKCGTMMYSHHAIFSPDVVFFRDAHFNLLAEPATASVLTLPAVNFGQVVLKGEDVEEADRVMKERMELALALFAEAGMKRLVLGAYGCGVFRNDPVKIAAWWNELLTERGYGALFDEVVYAVLDRSRDQASINAFRREFQNVQ</sequence>
<gene>
    <name evidence="2" type="ORF">A7K91_22225</name>
</gene>
<dbReference type="PANTHER" id="PTHR35596">
    <property type="entry name" value="DUF2263 DOMAIN-CONTAINING PROTEIN"/>
    <property type="match status" value="1"/>
</dbReference>
<dbReference type="Pfam" id="PF10021">
    <property type="entry name" value="PARG_cat_microb"/>
    <property type="match status" value="1"/>
</dbReference>
<proteinExistence type="predicted"/>
<dbReference type="EMBL" id="LYPA01000032">
    <property type="protein sequence ID" value="OBR67685.1"/>
    <property type="molecule type" value="Genomic_DNA"/>
</dbReference>
<organism evidence="2 3">
    <name type="scientific">Paenibacillus oryzae</name>
    <dbReference type="NCBI Taxonomy" id="1844972"/>
    <lineage>
        <taxon>Bacteria</taxon>
        <taxon>Bacillati</taxon>
        <taxon>Bacillota</taxon>
        <taxon>Bacilli</taxon>
        <taxon>Bacillales</taxon>
        <taxon>Paenibacillaceae</taxon>
        <taxon>Paenibacillus</taxon>
    </lineage>
</organism>
<evidence type="ECO:0000313" key="2">
    <source>
        <dbReference type="EMBL" id="OBR67685.1"/>
    </source>
</evidence>
<dbReference type="InterPro" id="IPR012664">
    <property type="entry name" value="CHP02452"/>
</dbReference>
<evidence type="ECO:0000259" key="1">
    <source>
        <dbReference type="Pfam" id="PF10021"/>
    </source>
</evidence>
<dbReference type="PIRSF" id="PIRSF014899">
    <property type="entry name" value="UCP014899"/>
    <property type="match status" value="1"/>
</dbReference>
<dbReference type="AlphaFoldDB" id="A0A1A5YQK6"/>